<accession>A0A6C0APJ0</accession>
<feature type="domain" description="Hedgehog/Intein (Hint)" evidence="1">
    <location>
        <begin position="476"/>
        <end position="607"/>
    </location>
</feature>
<name>A0A6C0APJ0_9ZZZZ</name>
<dbReference type="Pfam" id="PF13403">
    <property type="entry name" value="Hint_2"/>
    <property type="match status" value="1"/>
</dbReference>
<organism evidence="2">
    <name type="scientific">viral metagenome</name>
    <dbReference type="NCBI Taxonomy" id="1070528"/>
    <lineage>
        <taxon>unclassified sequences</taxon>
        <taxon>metagenomes</taxon>
        <taxon>organismal metagenomes</taxon>
    </lineage>
</organism>
<sequence>MFALVGAGGSASLAPGTGGGGGLFIGQVTLPTNTLVNGSYTSQSIYTSAARGGSGALSSTFISLQPITLGTPSYGEPYVTNGTNASSLVGGAAGLGGAYNANNLILRDTNNNTYSIKQLVVANGLPGNQGGVGTQPGNSGWWQQPNWPFITFPNEPNNPAVIQSTGVGGIVTTDEYGNKFYGPGDNGMVILQFNYTGFSYDIAISSSLYNYDIPFYYTANNILPVPFVKQDESGNVPVTFIIQGNGGNGNTFFNWNCTFSSPDPGGGPGPPLPALTIFGGGGGAALKGILSLPPLNVFLIHVAGPGNESDGTYITIDYIPDGFIGPPPDGSGQTYVSPWVSGGSNVISNPGLDGNDYSGSGGGYYVVNDIQDGHTLSYPVTVLNNQNGNTSYLACNEGKLTPALAVWVPPNDNYLAYPNAGLTPSTVPYDYGQGGQDLYNPEGNGGIIMIGFGIDIPWTVDTISDYRRREALKRIPCFVPDTRILTPLGYTPVQNLVNGALVTTDKGKHVPVKVHKRTLSYTDHQTAPYLIPKNSLGPFMPAADLRLSPLHAFRLQPDLWHIPKYAALENKQIKQYDVGKPITYYHLECPNYFTDNLMADGCIVESYGRNQVAEESTLYAYDQRRKGFVRTAKPKNVVMYRR</sequence>
<protein>
    <recommendedName>
        <fullName evidence="1">Hedgehog/Intein (Hint) domain-containing protein</fullName>
    </recommendedName>
</protein>
<evidence type="ECO:0000313" key="2">
    <source>
        <dbReference type="EMBL" id="QHS81433.1"/>
    </source>
</evidence>
<evidence type="ECO:0000259" key="1">
    <source>
        <dbReference type="Pfam" id="PF13403"/>
    </source>
</evidence>
<dbReference type="InterPro" id="IPR006141">
    <property type="entry name" value="Intein_N"/>
</dbReference>
<proteinExistence type="predicted"/>
<dbReference type="GO" id="GO:0016539">
    <property type="term" value="P:intein-mediated protein splicing"/>
    <property type="evidence" value="ECO:0007669"/>
    <property type="project" value="InterPro"/>
</dbReference>
<dbReference type="PROSITE" id="PS50817">
    <property type="entry name" value="INTEIN_N_TER"/>
    <property type="match status" value="1"/>
</dbReference>
<reference evidence="2" key="1">
    <citation type="journal article" date="2020" name="Nature">
        <title>Giant virus diversity and host interactions through global metagenomics.</title>
        <authorList>
            <person name="Schulz F."/>
            <person name="Roux S."/>
            <person name="Paez-Espino D."/>
            <person name="Jungbluth S."/>
            <person name="Walsh D.A."/>
            <person name="Denef V.J."/>
            <person name="McMahon K.D."/>
            <person name="Konstantinidis K.T."/>
            <person name="Eloe-Fadrosh E.A."/>
            <person name="Kyrpides N.C."/>
            <person name="Woyke T."/>
        </authorList>
    </citation>
    <scope>NUCLEOTIDE SEQUENCE</scope>
    <source>
        <strain evidence="2">GVMAG-S-1101164-72</strain>
    </source>
</reference>
<dbReference type="AlphaFoldDB" id="A0A6C0APJ0"/>
<dbReference type="InterPro" id="IPR028992">
    <property type="entry name" value="Hedgehog/Intein_dom"/>
</dbReference>
<dbReference type="EMBL" id="MN740758">
    <property type="protein sequence ID" value="QHS81433.1"/>
    <property type="molecule type" value="Genomic_DNA"/>
</dbReference>